<gene>
    <name evidence="1" type="primary">ORF2095</name>
</gene>
<feature type="non-terminal residue" evidence="1">
    <location>
        <position position="86"/>
    </location>
</feature>
<feature type="non-terminal residue" evidence="1">
    <location>
        <position position="1"/>
    </location>
</feature>
<reference evidence="1" key="1">
    <citation type="submission" date="2014-12" db="EMBL/GenBank/DDBJ databases">
        <title>Insight into the proteome of Arion vulgaris.</title>
        <authorList>
            <person name="Aradska J."/>
            <person name="Bulat T."/>
            <person name="Smidak R."/>
            <person name="Sarate P."/>
            <person name="Gangsoo J."/>
            <person name="Sialana F."/>
            <person name="Bilban M."/>
            <person name="Lubec G."/>
        </authorList>
    </citation>
    <scope>NUCLEOTIDE SEQUENCE</scope>
    <source>
        <tissue evidence="1">Skin</tissue>
    </source>
</reference>
<protein>
    <submittedName>
        <fullName evidence="1">Uncharacterized protein</fullName>
    </submittedName>
</protein>
<dbReference type="AlphaFoldDB" id="A0A0B6XUM9"/>
<sequence length="86" mass="9910">KKSTRMSRMPIFFGKRSTKDGVDNSAHLSKQLEERDDVRRLYSSIDSLNNPYNGDGDLATITHGDNPSMIRLFRYIDDKINNFEKA</sequence>
<accession>A0A0B6XUM9</accession>
<organism evidence="1">
    <name type="scientific">Arion vulgaris</name>
    <dbReference type="NCBI Taxonomy" id="1028688"/>
    <lineage>
        <taxon>Eukaryota</taxon>
        <taxon>Metazoa</taxon>
        <taxon>Spiralia</taxon>
        <taxon>Lophotrochozoa</taxon>
        <taxon>Mollusca</taxon>
        <taxon>Gastropoda</taxon>
        <taxon>Heterobranchia</taxon>
        <taxon>Euthyneura</taxon>
        <taxon>Panpulmonata</taxon>
        <taxon>Eupulmonata</taxon>
        <taxon>Stylommatophora</taxon>
        <taxon>Helicina</taxon>
        <taxon>Arionoidea</taxon>
        <taxon>Arionidae</taxon>
        <taxon>Arion</taxon>
    </lineage>
</organism>
<dbReference type="EMBL" id="HACG01000867">
    <property type="protein sequence ID" value="CEK47732.1"/>
    <property type="molecule type" value="Transcribed_RNA"/>
</dbReference>
<name>A0A0B6XUM9_9EUPU</name>
<evidence type="ECO:0000313" key="1">
    <source>
        <dbReference type="EMBL" id="CEK47732.1"/>
    </source>
</evidence>
<proteinExistence type="predicted"/>